<evidence type="ECO:0000256" key="1">
    <source>
        <dbReference type="ARBA" id="ARBA00022574"/>
    </source>
</evidence>
<dbReference type="InterPro" id="IPR050630">
    <property type="entry name" value="WD_repeat_EMAP"/>
</dbReference>
<dbReference type="PANTHER" id="PTHR13720">
    <property type="entry name" value="WD-40 REPEAT PROTEIN"/>
    <property type="match status" value="1"/>
</dbReference>
<feature type="domain" description="EML-like second beta-propeller" evidence="5">
    <location>
        <begin position="167"/>
        <end position="433"/>
    </location>
</feature>
<gene>
    <name evidence="6" type="ORF">JD844_020893</name>
</gene>
<evidence type="ECO:0000313" key="7">
    <source>
        <dbReference type="Proteomes" id="UP000826234"/>
    </source>
</evidence>
<dbReference type="InterPro" id="IPR036322">
    <property type="entry name" value="WD40_repeat_dom_sf"/>
</dbReference>
<sequence>MMGPREEEEAGGSKDKIFVVKINPYMPDKLITAGIKHIKFWRRAGGGLIGKKGYVGPMGKIDTMMCAVYGWTEEMAFSGTSTGDVCIWRDLFLIKTVKAHDGPVFSMHALEKGFVTGGLLLEDNPSIRAISLGHGHILVGTKNGEILEVDKSGPVTLLVQGHMEGEVWGLATHPHLPICATVSDDKTLRIWDLSPSHCMLAVRKLKKGGRCCCFSPDGKALAVGLNDGSFLIVNSDTLEDLVSFHHRKDVISEIRFSPGAGKYLAVASYDSFVDIYNVMSSKRVGICKGSSSYITHIDWDIRGKLLQLNTGAKEQLFFEAPRGKKQIIPSMEAEKISWASWTSVLGSCCEGIWPIIGEVTDVTASCLTNDSTVLATGDDFGFVKLFRYPAKGKYGKFKRYVAHSTHVTNVRWAHDDSLLVSVGGGDTSLMLWTHEMEGHRESRQCDSEESDLDSEEDGGYDSDVTRENEINYTIKALSTNIRPMFGVKPHLQQKEPSIDESTEWVTDNLFLFTVLCFRPPVSRALPQPEKLQTNNIGKKKRPIEDLVLELVFGYRGKDGRNNVHYLNDSADIIYHTASVGILYNVATGSQSFYQEHNDDILCLTINQHPKFINIVATGQVGDSADMSVGVKHVRFWTLAGRALLSKKGQTSSIEDVRMQTMLSVAFGANNLTFTGTISGDVCVWKEHILNRIVGKAHNGPIFAMYTTLRDGLIVTGGKERP</sequence>
<evidence type="ECO:0000259" key="5">
    <source>
        <dbReference type="Pfam" id="PF23414"/>
    </source>
</evidence>
<dbReference type="InterPro" id="IPR001680">
    <property type="entry name" value="WD40_rpt"/>
</dbReference>
<dbReference type="PANTHER" id="PTHR13720:SF16">
    <property type="entry name" value="ECHINODERM MICROTUBULE-ASSOCIATED PROTEIN-LIKE 5"/>
    <property type="match status" value="1"/>
</dbReference>
<feature type="region of interest" description="Disordered" evidence="4">
    <location>
        <begin position="440"/>
        <end position="463"/>
    </location>
</feature>
<evidence type="ECO:0000256" key="4">
    <source>
        <dbReference type="SAM" id="MobiDB-lite"/>
    </source>
</evidence>
<dbReference type="Proteomes" id="UP000826234">
    <property type="component" value="Unassembled WGS sequence"/>
</dbReference>
<dbReference type="SMART" id="SM00320">
    <property type="entry name" value="WD40"/>
    <property type="match status" value="6"/>
</dbReference>
<dbReference type="Pfam" id="PF03451">
    <property type="entry name" value="HELP"/>
    <property type="match status" value="1"/>
</dbReference>
<proteinExistence type="predicted"/>
<dbReference type="InterPro" id="IPR015943">
    <property type="entry name" value="WD40/YVTN_repeat-like_dom_sf"/>
</dbReference>
<dbReference type="InterPro" id="IPR055442">
    <property type="entry name" value="Beta-prop_EML-like_2nd"/>
</dbReference>
<dbReference type="PROSITE" id="PS00678">
    <property type="entry name" value="WD_REPEATS_1"/>
    <property type="match status" value="1"/>
</dbReference>
<keyword evidence="1 3" id="KW-0853">WD repeat</keyword>
<accession>A0ABQ7SSW9</accession>
<dbReference type="InterPro" id="IPR019775">
    <property type="entry name" value="WD40_repeat_CS"/>
</dbReference>
<dbReference type="Pfam" id="PF23414">
    <property type="entry name" value="Beta-prop_EML_2"/>
    <property type="match status" value="1"/>
</dbReference>
<dbReference type="Gene3D" id="2.130.10.10">
    <property type="entry name" value="YVTN repeat-like/Quinoprotein amine dehydrogenase"/>
    <property type="match status" value="3"/>
</dbReference>
<dbReference type="PROSITE" id="PS50082">
    <property type="entry name" value="WD_REPEATS_2"/>
    <property type="match status" value="1"/>
</dbReference>
<evidence type="ECO:0000256" key="2">
    <source>
        <dbReference type="ARBA" id="ARBA00022737"/>
    </source>
</evidence>
<dbReference type="InterPro" id="IPR005108">
    <property type="entry name" value="HELP"/>
</dbReference>
<dbReference type="SUPFAM" id="SSF50978">
    <property type="entry name" value="WD40 repeat-like"/>
    <property type="match status" value="2"/>
</dbReference>
<organism evidence="6 7">
    <name type="scientific">Phrynosoma platyrhinos</name>
    <name type="common">Desert horned lizard</name>
    <dbReference type="NCBI Taxonomy" id="52577"/>
    <lineage>
        <taxon>Eukaryota</taxon>
        <taxon>Metazoa</taxon>
        <taxon>Chordata</taxon>
        <taxon>Craniata</taxon>
        <taxon>Vertebrata</taxon>
        <taxon>Euteleostomi</taxon>
        <taxon>Lepidosauria</taxon>
        <taxon>Squamata</taxon>
        <taxon>Bifurcata</taxon>
        <taxon>Unidentata</taxon>
        <taxon>Episquamata</taxon>
        <taxon>Toxicofera</taxon>
        <taxon>Iguania</taxon>
        <taxon>Phrynosomatidae</taxon>
        <taxon>Phrynosomatinae</taxon>
        <taxon>Phrynosoma</taxon>
    </lineage>
</organism>
<feature type="compositionally biased region" description="Acidic residues" evidence="4">
    <location>
        <begin position="447"/>
        <end position="460"/>
    </location>
</feature>
<keyword evidence="2" id="KW-0677">Repeat</keyword>
<reference evidence="6 7" key="1">
    <citation type="journal article" date="2022" name="Gigascience">
        <title>A chromosome-level genome assembly and annotation of the desert horned lizard, Phrynosoma platyrhinos, provides insight into chromosomal rearrangements among reptiles.</title>
        <authorList>
            <person name="Koochekian N."/>
            <person name="Ascanio A."/>
            <person name="Farleigh K."/>
            <person name="Card D.C."/>
            <person name="Schield D.R."/>
            <person name="Castoe T.A."/>
            <person name="Jezkova T."/>
        </authorList>
    </citation>
    <scope>NUCLEOTIDE SEQUENCE [LARGE SCALE GENOMIC DNA]</scope>
    <source>
        <strain evidence="6">NK-2021</strain>
    </source>
</reference>
<keyword evidence="7" id="KW-1185">Reference proteome</keyword>
<evidence type="ECO:0000256" key="3">
    <source>
        <dbReference type="PROSITE-ProRule" id="PRU00221"/>
    </source>
</evidence>
<dbReference type="EMBL" id="JAIPUX010003289">
    <property type="protein sequence ID" value="KAH0620439.1"/>
    <property type="molecule type" value="Genomic_DNA"/>
</dbReference>
<name>A0ABQ7SSW9_PHRPL</name>
<evidence type="ECO:0000313" key="6">
    <source>
        <dbReference type="EMBL" id="KAH0620439.1"/>
    </source>
</evidence>
<protein>
    <recommendedName>
        <fullName evidence="5">EML-like second beta-propeller domain-containing protein</fullName>
    </recommendedName>
</protein>
<comment type="caution">
    <text evidence="6">The sequence shown here is derived from an EMBL/GenBank/DDBJ whole genome shotgun (WGS) entry which is preliminary data.</text>
</comment>
<feature type="repeat" description="WD" evidence="3">
    <location>
        <begin position="400"/>
        <end position="432"/>
    </location>
</feature>